<dbReference type="InterPro" id="IPR036388">
    <property type="entry name" value="WH-like_DNA-bd_sf"/>
</dbReference>
<dbReference type="PANTHER" id="PTHR10615">
    <property type="entry name" value="HISTONE ACETYLTRANSFERASE"/>
    <property type="match status" value="1"/>
</dbReference>
<dbReference type="EnsemblMetazoa" id="CJA34619.1">
    <property type="protein sequence ID" value="CJA34619.1"/>
    <property type="gene ID" value="WBGene00210466"/>
</dbReference>
<comment type="subcellular location">
    <subcellularLocation>
        <location evidence="6">Nucleus</location>
    </subcellularLocation>
</comment>
<dbReference type="GO" id="GO:0044545">
    <property type="term" value="C:NSL complex"/>
    <property type="evidence" value="ECO:0007669"/>
    <property type="project" value="TreeGrafter"/>
</dbReference>
<comment type="catalytic activity">
    <reaction evidence="6">
        <text>L-lysyl-[protein] + acetyl-CoA = N(6)-acetyl-L-lysyl-[protein] + CoA + H(+)</text>
        <dbReference type="Rhea" id="RHEA:45948"/>
        <dbReference type="Rhea" id="RHEA-COMP:9752"/>
        <dbReference type="Rhea" id="RHEA-COMP:10731"/>
        <dbReference type="ChEBI" id="CHEBI:15378"/>
        <dbReference type="ChEBI" id="CHEBI:29969"/>
        <dbReference type="ChEBI" id="CHEBI:57287"/>
        <dbReference type="ChEBI" id="CHEBI:57288"/>
        <dbReference type="ChEBI" id="CHEBI:61930"/>
        <dbReference type="EC" id="2.3.1.48"/>
    </reaction>
</comment>
<dbReference type="InterPro" id="IPR050603">
    <property type="entry name" value="MYST_HAT"/>
</dbReference>
<dbReference type="Gene3D" id="1.10.10.10">
    <property type="entry name" value="Winged helix-like DNA-binding domain superfamily/Winged helix DNA-binding domain"/>
    <property type="match status" value="1"/>
</dbReference>
<evidence type="ECO:0000313" key="9">
    <source>
        <dbReference type="EnsemblMetazoa" id="CJA34619.1"/>
    </source>
</evidence>
<keyword evidence="6" id="KW-0539">Nucleus</keyword>
<evidence type="ECO:0000256" key="4">
    <source>
        <dbReference type="ARBA" id="ARBA00022990"/>
    </source>
</evidence>
<dbReference type="InterPro" id="IPR016181">
    <property type="entry name" value="Acyl_CoA_acyltransferase"/>
</dbReference>
<evidence type="ECO:0000256" key="7">
    <source>
        <dbReference type="SAM" id="MobiDB-lite"/>
    </source>
</evidence>
<reference evidence="9" key="2">
    <citation type="submission" date="2022-06" db="UniProtKB">
        <authorList>
            <consortium name="EnsemblMetazoa"/>
        </authorList>
    </citation>
    <scope>IDENTIFICATION</scope>
    <source>
        <strain evidence="9">DF5081</strain>
    </source>
</reference>
<keyword evidence="10" id="KW-1185">Reference proteome</keyword>
<feature type="compositionally biased region" description="Basic and acidic residues" evidence="7">
    <location>
        <begin position="146"/>
        <end position="159"/>
    </location>
</feature>
<evidence type="ECO:0000256" key="6">
    <source>
        <dbReference type="RuleBase" id="RU361211"/>
    </source>
</evidence>
<dbReference type="PROSITE" id="PS51726">
    <property type="entry name" value="MYST_HAT"/>
    <property type="match status" value="1"/>
</dbReference>
<evidence type="ECO:0000256" key="3">
    <source>
        <dbReference type="ARBA" id="ARBA00022679"/>
    </source>
</evidence>
<evidence type="ECO:0000313" key="10">
    <source>
        <dbReference type="Proteomes" id="UP000005237"/>
    </source>
</evidence>
<evidence type="ECO:0000259" key="8">
    <source>
        <dbReference type="PROSITE" id="PS51726"/>
    </source>
</evidence>
<reference evidence="10" key="1">
    <citation type="submission" date="2010-08" db="EMBL/GenBank/DDBJ databases">
        <authorList>
            <consortium name="Caenorhabditis japonica Sequencing Consortium"/>
            <person name="Wilson R.K."/>
        </authorList>
    </citation>
    <scope>NUCLEOTIDE SEQUENCE [LARGE SCALE GENOMIC DNA]</scope>
    <source>
        <strain evidence="10">DF5081</strain>
    </source>
</reference>
<dbReference type="FunFam" id="1.10.10.10:FF:000932">
    <property type="entry name" value="Histone acetyltransferase"/>
    <property type="match status" value="1"/>
</dbReference>
<accession>A0A8R1EGK3</accession>
<dbReference type="PANTHER" id="PTHR10615:SF82">
    <property type="entry name" value="HISTONE ACETYLTRANSFERASE KAT8"/>
    <property type="match status" value="1"/>
</dbReference>
<feature type="domain" description="MYST-type HAT" evidence="8">
    <location>
        <begin position="1"/>
        <end position="139"/>
    </location>
</feature>
<dbReference type="AlphaFoldDB" id="A0A8R1EGK3"/>
<dbReference type="GO" id="GO:0005634">
    <property type="term" value="C:nucleus"/>
    <property type="evidence" value="ECO:0007669"/>
    <property type="project" value="UniProtKB-SubCell"/>
</dbReference>
<evidence type="ECO:0000256" key="2">
    <source>
        <dbReference type="ARBA" id="ARBA00013184"/>
    </source>
</evidence>
<name>A0A8R1EGK3_CAEJA</name>
<comment type="similarity">
    <text evidence="1 6">Belongs to the MYST (SAS/MOZ) family.</text>
</comment>
<dbReference type="SUPFAM" id="SSF55729">
    <property type="entry name" value="Acyl-CoA N-acyltransferases (Nat)"/>
    <property type="match status" value="1"/>
</dbReference>
<protein>
    <recommendedName>
        <fullName evidence="2 6">Histone acetyltransferase</fullName>
        <ecNumber evidence="2 6">2.3.1.48</ecNumber>
    </recommendedName>
</protein>
<keyword evidence="3" id="KW-0808">Transferase</keyword>
<feature type="active site" description="Proton donor/acceptor" evidence="5">
    <location>
        <position position="33"/>
    </location>
</feature>
<feature type="region of interest" description="Disordered" evidence="7">
    <location>
        <begin position="146"/>
        <end position="191"/>
    </location>
</feature>
<dbReference type="GO" id="GO:0072487">
    <property type="term" value="C:MSL complex"/>
    <property type="evidence" value="ECO:0007669"/>
    <property type="project" value="TreeGrafter"/>
</dbReference>
<dbReference type="Pfam" id="PF01853">
    <property type="entry name" value="MOZ_SAS"/>
    <property type="match status" value="1"/>
</dbReference>
<feature type="compositionally biased region" description="Polar residues" evidence="7">
    <location>
        <begin position="180"/>
        <end position="191"/>
    </location>
</feature>
<evidence type="ECO:0000256" key="5">
    <source>
        <dbReference type="PIRSR" id="PIRSR602717-51"/>
    </source>
</evidence>
<dbReference type="Proteomes" id="UP000005237">
    <property type="component" value="Unassembled WGS sequence"/>
</dbReference>
<keyword evidence="4" id="KW-0007">Acetylation</keyword>
<dbReference type="GO" id="GO:0035267">
    <property type="term" value="C:NuA4 histone acetyltransferase complex"/>
    <property type="evidence" value="ECO:0007669"/>
    <property type="project" value="TreeGrafter"/>
</dbReference>
<dbReference type="GO" id="GO:0006355">
    <property type="term" value="P:regulation of DNA-templated transcription"/>
    <property type="evidence" value="ECO:0007669"/>
    <property type="project" value="InterPro"/>
</dbReference>
<sequence>MVFPPFQRKGYGKLLIQLSYCLSEREGYIGTPEKPLSDLGKVSYRSYWWWKLMEHFKIHQGHTVTASFLSSESGIAIDDIVSTLYTMRMIRQYRVTEPEFVPGEWYVRIHRKIIEHCVKNEFGKPPVLLLDKSQVRWTPFQTRSQFEEQNRQVRNERRASKSQSVTPLPTPPIDPFHGSMRQNSQQTPVYG</sequence>
<organism evidence="9 10">
    <name type="scientific">Caenorhabditis japonica</name>
    <dbReference type="NCBI Taxonomy" id="281687"/>
    <lineage>
        <taxon>Eukaryota</taxon>
        <taxon>Metazoa</taxon>
        <taxon>Ecdysozoa</taxon>
        <taxon>Nematoda</taxon>
        <taxon>Chromadorea</taxon>
        <taxon>Rhabditida</taxon>
        <taxon>Rhabditina</taxon>
        <taxon>Rhabditomorpha</taxon>
        <taxon>Rhabditoidea</taxon>
        <taxon>Rhabditidae</taxon>
        <taxon>Peloderinae</taxon>
        <taxon>Caenorhabditis</taxon>
    </lineage>
</organism>
<dbReference type="InterPro" id="IPR002717">
    <property type="entry name" value="HAT_MYST-type"/>
</dbReference>
<dbReference type="GO" id="GO:0046972">
    <property type="term" value="F:histone H4K16 acetyltransferase activity"/>
    <property type="evidence" value="ECO:0007669"/>
    <property type="project" value="TreeGrafter"/>
</dbReference>
<proteinExistence type="inferred from homology"/>
<evidence type="ECO:0000256" key="1">
    <source>
        <dbReference type="ARBA" id="ARBA00010107"/>
    </source>
</evidence>
<dbReference type="EC" id="2.3.1.48" evidence="2 6"/>